<dbReference type="EMBL" id="JAUIZM010000011">
    <property type="protein sequence ID" value="KAK1358310.1"/>
    <property type="molecule type" value="Genomic_DNA"/>
</dbReference>
<evidence type="ECO:0000313" key="4">
    <source>
        <dbReference type="EMBL" id="KAK1358310.1"/>
    </source>
</evidence>
<dbReference type="Gene3D" id="1.25.40.1040">
    <property type="match status" value="1"/>
</dbReference>
<protein>
    <submittedName>
        <fullName evidence="4">Uncharacterized protein</fullName>
    </submittedName>
</protein>
<dbReference type="PANTHER" id="PTHR22767:SF2">
    <property type="entry name" value="N(ALPHA)-ACETYLTRANSFERASE 15_16, ISOFORM A"/>
    <property type="match status" value="1"/>
</dbReference>
<proteinExistence type="predicted"/>
<dbReference type="Proteomes" id="UP001237642">
    <property type="component" value="Unassembled WGS sequence"/>
</dbReference>
<evidence type="ECO:0000256" key="1">
    <source>
        <dbReference type="ARBA" id="ARBA00022737"/>
    </source>
</evidence>
<gene>
    <name evidence="4" type="ORF">POM88_051566</name>
</gene>
<dbReference type="AlphaFoldDB" id="A0AAD8GZU4"/>
<reference evidence="4" key="1">
    <citation type="submission" date="2023-02" db="EMBL/GenBank/DDBJ databases">
        <title>Genome of toxic invasive species Heracleum sosnowskyi carries increased number of genes despite the absence of recent whole-genome duplications.</title>
        <authorList>
            <person name="Schelkunov M."/>
            <person name="Shtratnikova V."/>
            <person name="Makarenko M."/>
            <person name="Klepikova A."/>
            <person name="Omelchenko D."/>
            <person name="Novikova G."/>
            <person name="Obukhova E."/>
            <person name="Bogdanov V."/>
            <person name="Penin A."/>
            <person name="Logacheva M."/>
        </authorList>
    </citation>
    <scope>NUCLEOTIDE SEQUENCE</scope>
    <source>
        <strain evidence="4">Hsosn_3</strain>
        <tissue evidence="4">Leaf</tissue>
    </source>
</reference>
<evidence type="ECO:0000313" key="5">
    <source>
        <dbReference type="Proteomes" id="UP001237642"/>
    </source>
</evidence>
<feature type="compositionally biased region" description="Basic and acidic residues" evidence="3">
    <location>
        <begin position="173"/>
        <end position="188"/>
    </location>
</feature>
<name>A0AAD8GZU4_9APIA</name>
<keyword evidence="1" id="KW-0677">Repeat</keyword>
<feature type="region of interest" description="Disordered" evidence="3">
    <location>
        <begin position="168"/>
        <end position="197"/>
    </location>
</feature>
<accession>A0AAD8GZU4</accession>
<dbReference type="GO" id="GO:0005737">
    <property type="term" value="C:cytoplasm"/>
    <property type="evidence" value="ECO:0007669"/>
    <property type="project" value="TreeGrafter"/>
</dbReference>
<evidence type="ECO:0000256" key="3">
    <source>
        <dbReference type="SAM" id="MobiDB-lite"/>
    </source>
</evidence>
<organism evidence="4 5">
    <name type="scientific">Heracleum sosnowskyi</name>
    <dbReference type="NCBI Taxonomy" id="360622"/>
    <lineage>
        <taxon>Eukaryota</taxon>
        <taxon>Viridiplantae</taxon>
        <taxon>Streptophyta</taxon>
        <taxon>Embryophyta</taxon>
        <taxon>Tracheophyta</taxon>
        <taxon>Spermatophyta</taxon>
        <taxon>Magnoliopsida</taxon>
        <taxon>eudicotyledons</taxon>
        <taxon>Gunneridae</taxon>
        <taxon>Pentapetalae</taxon>
        <taxon>asterids</taxon>
        <taxon>campanulids</taxon>
        <taxon>Apiales</taxon>
        <taxon>Apiaceae</taxon>
        <taxon>Apioideae</taxon>
        <taxon>apioid superclade</taxon>
        <taxon>Tordylieae</taxon>
        <taxon>Tordyliinae</taxon>
        <taxon>Heracleum</taxon>
    </lineage>
</organism>
<keyword evidence="5" id="KW-1185">Reference proteome</keyword>
<sequence>MTILERVNKEPPIKHSCGHYFILLRTMIGKVRGHFDIALAKIDEAIKYTPTLIDIYSTKSRILTHGVDMEAAAALADEDRCMDLADCYANSYCVKCMLQADQVTLAGKCSCIVHKRWGSAQQPHDMQYMWYELKENDSIEKLKFQDRLRSHKYFRKAAAGAIRRKKIRRKNRKADGRAKKETEVRSEESNVNGSEVGKRHLKPVDADTHGEKLLQHKILLALQALNHLLRLDAENPDSHRCMIRFFYKAVSIPSQVTESEKLIWGVLEAEKPKFCSFSLIKGKKPRSP</sequence>
<dbReference type="InterPro" id="IPR021183">
    <property type="entry name" value="NatA_aux_su"/>
</dbReference>
<dbReference type="Pfam" id="PF12569">
    <property type="entry name" value="NatA_aux_su"/>
    <property type="match status" value="1"/>
</dbReference>
<evidence type="ECO:0000256" key="2">
    <source>
        <dbReference type="ARBA" id="ARBA00022803"/>
    </source>
</evidence>
<reference evidence="4" key="2">
    <citation type="submission" date="2023-05" db="EMBL/GenBank/DDBJ databases">
        <authorList>
            <person name="Schelkunov M.I."/>
        </authorList>
    </citation>
    <scope>NUCLEOTIDE SEQUENCE</scope>
    <source>
        <strain evidence="4">Hsosn_3</strain>
        <tissue evidence="4">Leaf</tissue>
    </source>
</reference>
<comment type="caution">
    <text evidence="4">The sequence shown here is derived from an EMBL/GenBank/DDBJ whole genome shotgun (WGS) entry which is preliminary data.</text>
</comment>
<keyword evidence="2" id="KW-0802">TPR repeat</keyword>
<dbReference type="PANTHER" id="PTHR22767">
    <property type="entry name" value="N-TERMINAL ACETYLTRANSFERASE-RELATED"/>
    <property type="match status" value="1"/>
</dbReference>